<dbReference type="Pfam" id="PF13556">
    <property type="entry name" value="HTH_30"/>
    <property type="match status" value="1"/>
</dbReference>
<keyword evidence="6" id="KW-1185">Reference proteome</keyword>
<name>A0A5P8JY85_9ACTN</name>
<proteinExistence type="inferred from homology"/>
<dbReference type="InterPro" id="IPR041522">
    <property type="entry name" value="CdaR_GGDEF"/>
</dbReference>
<evidence type="ECO:0000259" key="2">
    <source>
        <dbReference type="Pfam" id="PF13556"/>
    </source>
</evidence>
<dbReference type="PANTHER" id="PTHR33744:SF1">
    <property type="entry name" value="DNA-BINDING TRANSCRIPTIONAL ACTIVATOR ADER"/>
    <property type="match status" value="1"/>
</dbReference>
<evidence type="ECO:0000313" key="5">
    <source>
        <dbReference type="EMBL" id="QFQ95357.1"/>
    </source>
</evidence>
<evidence type="ECO:0000259" key="3">
    <source>
        <dbReference type="Pfam" id="PF14361"/>
    </source>
</evidence>
<organism evidence="5 6">
    <name type="scientific">Streptomyces phaeolivaceus</name>
    <dbReference type="NCBI Taxonomy" id="2653200"/>
    <lineage>
        <taxon>Bacteria</taxon>
        <taxon>Bacillati</taxon>
        <taxon>Actinomycetota</taxon>
        <taxon>Actinomycetes</taxon>
        <taxon>Kitasatosporales</taxon>
        <taxon>Streptomycetaceae</taxon>
        <taxon>Streptomyces</taxon>
    </lineage>
</organism>
<sequence length="452" mass="48389">MSGGEDEPVSGGEVRAGAGGGAWLLRLRPDEGVDRPVPASSPATVAEAVADLGAEPVAWAVETAAGAAGRAARQSPEVADGPVGLRMARRSAEACCLAILRGLLHDTPADRIVAPAEAVDGNRDLVHRGVALDLILRSVWTSHVHTYERLLAALRTFVEPERWGAESERVTRLSFAYVEELTALFTSQYAAEREHWAGGLLAARRQLVDDLVAGRRVPPAAVERTLGLDPDHHHIAAVLWSDPAERDEEGLLPPPHRLAADLVAASGAVRSLVLPAGACEVWVWAGWPHRPPDDLASLVGEELRGTIARSPVGVYVALGPPAPGREGFRSSHLAARETERIAQALGRPGVHSYADLAVLSLLTAVPDHAERYMREVLGPLAGADAKTAELRETLRLYLAHGRSRTLAAEELFVAPNTVAYRVKRAEQLLGRTLPQDHLPLRLALEISRVVTP</sequence>
<dbReference type="KEGG" id="sphv:F9278_03190"/>
<evidence type="ECO:0000256" key="1">
    <source>
        <dbReference type="ARBA" id="ARBA00006754"/>
    </source>
</evidence>
<dbReference type="Pfam" id="PF17853">
    <property type="entry name" value="GGDEF_2"/>
    <property type="match status" value="1"/>
</dbReference>
<comment type="similarity">
    <text evidence="1">Belongs to the CdaR family.</text>
</comment>
<evidence type="ECO:0000313" key="6">
    <source>
        <dbReference type="Proteomes" id="UP000327294"/>
    </source>
</evidence>
<dbReference type="InterPro" id="IPR025736">
    <property type="entry name" value="PucR_C-HTH_dom"/>
</dbReference>
<protein>
    <recommendedName>
        <fullName evidence="7">PucR family transcriptional regulator</fullName>
    </recommendedName>
</protein>
<accession>A0A5P8JY85</accession>
<gene>
    <name evidence="5" type="ORF">F9278_03190</name>
</gene>
<dbReference type="PANTHER" id="PTHR33744">
    <property type="entry name" value="CARBOHYDRATE DIACID REGULATOR"/>
    <property type="match status" value="1"/>
</dbReference>
<evidence type="ECO:0008006" key="7">
    <source>
        <dbReference type="Google" id="ProtNLM"/>
    </source>
</evidence>
<dbReference type="InterPro" id="IPR051448">
    <property type="entry name" value="CdaR-like_regulators"/>
</dbReference>
<dbReference type="EMBL" id="CP045096">
    <property type="protein sequence ID" value="QFQ95357.1"/>
    <property type="molecule type" value="Genomic_DNA"/>
</dbReference>
<evidence type="ECO:0000259" key="4">
    <source>
        <dbReference type="Pfam" id="PF17853"/>
    </source>
</evidence>
<feature type="domain" description="PucR C-terminal helix-turn-helix" evidence="2">
    <location>
        <begin position="390"/>
        <end position="446"/>
    </location>
</feature>
<dbReference type="AlphaFoldDB" id="A0A5P8JY85"/>
<feature type="domain" description="RsbT co-antagonist protein RsbRD N-terminal" evidence="3">
    <location>
        <begin position="64"/>
        <end position="204"/>
    </location>
</feature>
<dbReference type="RefSeq" id="WP_152166892.1">
    <property type="nucleotide sequence ID" value="NZ_CP045096.1"/>
</dbReference>
<dbReference type="Gene3D" id="1.10.10.2840">
    <property type="entry name" value="PucR C-terminal helix-turn-helix domain"/>
    <property type="match status" value="1"/>
</dbReference>
<reference evidence="5 6" key="1">
    <citation type="submission" date="2019-10" db="EMBL/GenBank/DDBJ databases">
        <title>Streptomyces sp. strain GY16 isolated from leaves of Broussonetia papyrifera.</title>
        <authorList>
            <person name="Mo P."/>
        </authorList>
    </citation>
    <scope>NUCLEOTIDE SEQUENCE [LARGE SCALE GENOMIC DNA]</scope>
    <source>
        <strain evidence="5 6">GY16</strain>
    </source>
</reference>
<feature type="domain" description="CdaR GGDEF-like" evidence="4">
    <location>
        <begin position="224"/>
        <end position="340"/>
    </location>
</feature>
<dbReference type="InterPro" id="IPR042070">
    <property type="entry name" value="PucR_C-HTH_sf"/>
</dbReference>
<dbReference type="Proteomes" id="UP000327294">
    <property type="component" value="Chromosome"/>
</dbReference>
<dbReference type="InterPro" id="IPR025751">
    <property type="entry name" value="RsbRD_N_dom"/>
</dbReference>
<dbReference type="Pfam" id="PF14361">
    <property type="entry name" value="RsbRD_N"/>
    <property type="match status" value="1"/>
</dbReference>